<proteinExistence type="predicted"/>
<dbReference type="SMART" id="SM00530">
    <property type="entry name" value="HTH_XRE"/>
    <property type="match status" value="1"/>
</dbReference>
<dbReference type="InterPro" id="IPR010982">
    <property type="entry name" value="Lambda_DNA-bd_dom_sf"/>
</dbReference>
<evidence type="ECO:0000259" key="2">
    <source>
        <dbReference type="PROSITE" id="PS50943"/>
    </source>
</evidence>
<dbReference type="Proteomes" id="UP001589750">
    <property type="component" value="Unassembled WGS sequence"/>
</dbReference>
<feature type="domain" description="HTH cro/C1-type" evidence="2">
    <location>
        <begin position="13"/>
        <end position="67"/>
    </location>
</feature>
<dbReference type="SUPFAM" id="SSF47413">
    <property type="entry name" value="lambda repressor-like DNA-binding domains"/>
    <property type="match status" value="1"/>
</dbReference>
<evidence type="ECO:0000313" key="3">
    <source>
        <dbReference type="EMBL" id="MFB9313235.1"/>
    </source>
</evidence>
<comment type="caution">
    <text evidence="3">The sequence shown here is derived from an EMBL/GenBank/DDBJ whole genome shotgun (WGS) entry which is preliminary data.</text>
</comment>
<gene>
    <name evidence="3" type="ORF">ACFFRI_09290</name>
</gene>
<evidence type="ECO:0000313" key="4">
    <source>
        <dbReference type="Proteomes" id="UP001589750"/>
    </source>
</evidence>
<dbReference type="Pfam" id="PF13560">
    <property type="entry name" value="HTH_31"/>
    <property type="match status" value="1"/>
</dbReference>
<dbReference type="RefSeq" id="WP_140011411.1">
    <property type="nucleotide sequence ID" value="NZ_JBHMDG010000011.1"/>
</dbReference>
<feature type="region of interest" description="Disordered" evidence="1">
    <location>
        <begin position="69"/>
        <end position="119"/>
    </location>
</feature>
<dbReference type="Gene3D" id="1.10.260.40">
    <property type="entry name" value="lambda repressor-like DNA-binding domains"/>
    <property type="match status" value="1"/>
</dbReference>
<reference evidence="3 4" key="1">
    <citation type="submission" date="2024-09" db="EMBL/GenBank/DDBJ databases">
        <authorList>
            <person name="Sun Q."/>
            <person name="Mori K."/>
        </authorList>
    </citation>
    <scope>NUCLEOTIDE SEQUENCE [LARGE SCALE GENOMIC DNA]</scope>
    <source>
        <strain evidence="3 4">JCM 9626</strain>
    </source>
</reference>
<organism evidence="3 4">
    <name type="scientific">Nocardioides plantarum</name>
    <dbReference type="NCBI Taxonomy" id="29299"/>
    <lineage>
        <taxon>Bacteria</taxon>
        <taxon>Bacillati</taxon>
        <taxon>Actinomycetota</taxon>
        <taxon>Actinomycetes</taxon>
        <taxon>Propionibacteriales</taxon>
        <taxon>Nocardioidaceae</taxon>
        <taxon>Nocardioides</taxon>
    </lineage>
</organism>
<evidence type="ECO:0000256" key="1">
    <source>
        <dbReference type="SAM" id="MobiDB-lite"/>
    </source>
</evidence>
<accession>A0ABV5KBN6</accession>
<protein>
    <submittedName>
        <fullName evidence="3">Helix-turn-helix domain-containing protein</fullName>
    </submittedName>
</protein>
<keyword evidence="4" id="KW-1185">Reference proteome</keyword>
<dbReference type="InterPro" id="IPR001387">
    <property type="entry name" value="Cro/C1-type_HTH"/>
</dbReference>
<name>A0ABV5KBN6_9ACTN</name>
<sequence>MQVETMRDLSSLVRSTRLSRGLTQAELAARLGVSRDWVVRLEQAGTRLEVQKVLDVLVVLGLQLDVHEAAQPSASSSTPAPRATAAPEPPEGKKPPPNDSTPQGRPAKNDPFAFLTKRT</sequence>
<dbReference type="EMBL" id="JBHMDG010000011">
    <property type="protein sequence ID" value="MFB9313235.1"/>
    <property type="molecule type" value="Genomic_DNA"/>
</dbReference>
<feature type="compositionally biased region" description="Low complexity" evidence="1">
    <location>
        <begin position="69"/>
        <end position="86"/>
    </location>
</feature>
<dbReference type="CDD" id="cd00093">
    <property type="entry name" value="HTH_XRE"/>
    <property type="match status" value="1"/>
</dbReference>
<dbReference type="PROSITE" id="PS50943">
    <property type="entry name" value="HTH_CROC1"/>
    <property type="match status" value="1"/>
</dbReference>